<protein>
    <submittedName>
        <fullName evidence="1">Uncharacterized protein</fullName>
    </submittedName>
</protein>
<dbReference type="Proteomes" id="UP000034778">
    <property type="component" value="Unassembled WGS sequence"/>
</dbReference>
<gene>
    <name evidence="1" type="ORF">UR35_C0006G0024</name>
</gene>
<comment type="caution">
    <text evidence="1">The sequence shown here is derived from an EMBL/GenBank/DDBJ whole genome shotgun (WGS) entry which is preliminary data.</text>
</comment>
<name>A0A0F9ZL36_9BACT</name>
<reference evidence="1 2" key="1">
    <citation type="journal article" date="2015" name="Nature">
        <title>rRNA introns, odd ribosomes, and small enigmatic genomes across a large radiation of phyla.</title>
        <authorList>
            <person name="Brown C.T."/>
            <person name="Hug L.A."/>
            <person name="Thomas B.C."/>
            <person name="Sharon I."/>
            <person name="Castelle C.J."/>
            <person name="Singh A."/>
            <person name="Wilkins M.J."/>
            <person name="Williams K.H."/>
            <person name="Banfield J.F."/>
        </authorList>
    </citation>
    <scope>NUCLEOTIDE SEQUENCE [LARGE SCALE GENOMIC DNA]</scope>
</reference>
<dbReference type="AlphaFoldDB" id="A0A0F9ZL36"/>
<organism evidence="1 2">
    <name type="scientific">Candidatus Woesebacteria bacterium GW2011_GWB1_33_22</name>
    <dbReference type="NCBI Taxonomy" id="1618566"/>
    <lineage>
        <taxon>Bacteria</taxon>
        <taxon>Candidatus Woeseibacteriota</taxon>
    </lineage>
</organism>
<dbReference type="EMBL" id="LBOW01000006">
    <property type="protein sequence ID" value="KKP44789.1"/>
    <property type="molecule type" value="Genomic_DNA"/>
</dbReference>
<proteinExistence type="predicted"/>
<sequence>MTNIKIQGIVDGGVANNERLILQATGIDNIGLYVVFLTRETTPGRISSTPKNSYWFPDQNVKDGDKIVLYTKSGVSSQRANPNGSTTFFYYWGLSSTVFNNSSDTAALLKIEQWEYKTKGS</sequence>
<evidence type="ECO:0000313" key="1">
    <source>
        <dbReference type="EMBL" id="KKP44789.1"/>
    </source>
</evidence>
<accession>A0A0F9ZL36</accession>
<dbReference type="STRING" id="1618566.UR35_C0006G0024"/>
<evidence type="ECO:0000313" key="2">
    <source>
        <dbReference type="Proteomes" id="UP000034778"/>
    </source>
</evidence>